<dbReference type="EMBL" id="CATNWA010013391">
    <property type="protein sequence ID" value="CAI9565096.1"/>
    <property type="molecule type" value="Genomic_DNA"/>
</dbReference>
<dbReference type="Gene3D" id="1.10.10.10">
    <property type="entry name" value="Winged helix-like DNA-binding domain superfamily/Winged helix DNA-binding domain"/>
    <property type="match status" value="1"/>
</dbReference>
<proteinExistence type="predicted"/>
<dbReference type="Proteomes" id="UP001162483">
    <property type="component" value="Unassembled WGS sequence"/>
</dbReference>
<accession>A0ABN9D188</accession>
<sequence length="76" mass="8676">MQIASTNICERLCNKSLCEISLLLNISQSTVSGIIRKRKQMGTTASQPPNVRPRKMTERGQRMLKHTMCRSRQLSE</sequence>
<evidence type="ECO:0000313" key="2">
    <source>
        <dbReference type="EMBL" id="CAI9565096.1"/>
    </source>
</evidence>
<evidence type="ECO:0000313" key="3">
    <source>
        <dbReference type="Proteomes" id="UP001162483"/>
    </source>
</evidence>
<gene>
    <name evidence="2" type="ORF">SPARVUS_LOCUS6019551</name>
</gene>
<keyword evidence="3" id="KW-1185">Reference proteome</keyword>
<evidence type="ECO:0000256" key="1">
    <source>
        <dbReference type="SAM" id="MobiDB-lite"/>
    </source>
</evidence>
<dbReference type="InterPro" id="IPR036388">
    <property type="entry name" value="WH-like_DNA-bd_sf"/>
</dbReference>
<organism evidence="2 3">
    <name type="scientific">Staurois parvus</name>
    <dbReference type="NCBI Taxonomy" id="386267"/>
    <lineage>
        <taxon>Eukaryota</taxon>
        <taxon>Metazoa</taxon>
        <taxon>Chordata</taxon>
        <taxon>Craniata</taxon>
        <taxon>Vertebrata</taxon>
        <taxon>Euteleostomi</taxon>
        <taxon>Amphibia</taxon>
        <taxon>Batrachia</taxon>
        <taxon>Anura</taxon>
        <taxon>Neobatrachia</taxon>
        <taxon>Ranoidea</taxon>
        <taxon>Ranidae</taxon>
        <taxon>Staurois</taxon>
    </lineage>
</organism>
<evidence type="ECO:0008006" key="4">
    <source>
        <dbReference type="Google" id="ProtNLM"/>
    </source>
</evidence>
<comment type="caution">
    <text evidence="2">The sequence shown here is derived from an EMBL/GenBank/DDBJ whole genome shotgun (WGS) entry which is preliminary data.</text>
</comment>
<name>A0ABN9D188_9NEOB</name>
<feature type="region of interest" description="Disordered" evidence="1">
    <location>
        <begin position="38"/>
        <end position="58"/>
    </location>
</feature>
<protein>
    <recommendedName>
        <fullName evidence="4">Transposase</fullName>
    </recommendedName>
</protein>
<reference evidence="2" key="1">
    <citation type="submission" date="2023-05" db="EMBL/GenBank/DDBJ databases">
        <authorList>
            <person name="Stuckert A."/>
        </authorList>
    </citation>
    <scope>NUCLEOTIDE SEQUENCE</scope>
</reference>